<keyword evidence="9" id="KW-0325">Glycoprotein</keyword>
<dbReference type="PANTHER" id="PTHR11709:SF511">
    <property type="entry name" value="LACCASE"/>
    <property type="match status" value="1"/>
</dbReference>
<feature type="domain" description="Plastocyanin-like" evidence="12">
    <location>
        <begin position="4"/>
        <end position="115"/>
    </location>
</feature>
<evidence type="ECO:0000256" key="4">
    <source>
        <dbReference type="ARBA" id="ARBA00022723"/>
    </source>
</evidence>
<protein>
    <submittedName>
        <fullName evidence="13">Multicopper oxidase</fullName>
    </submittedName>
</protein>
<evidence type="ECO:0000256" key="9">
    <source>
        <dbReference type="ARBA" id="ARBA00023180"/>
    </source>
</evidence>
<dbReference type="SUPFAM" id="SSF49503">
    <property type="entry name" value="Cupredoxins"/>
    <property type="match status" value="3"/>
</dbReference>
<dbReference type="InterPro" id="IPR002355">
    <property type="entry name" value="Cu_oxidase_Cu_BS"/>
</dbReference>
<evidence type="ECO:0000259" key="12">
    <source>
        <dbReference type="Pfam" id="PF07732"/>
    </source>
</evidence>
<dbReference type="AlphaFoldDB" id="A0A8H8P7M2"/>
<dbReference type="Pfam" id="PF07731">
    <property type="entry name" value="Cu-oxidase_2"/>
    <property type="match status" value="1"/>
</dbReference>
<keyword evidence="7" id="KW-0186">Copper</keyword>
<reference evidence="13" key="1">
    <citation type="submission" date="2020-05" db="EMBL/GenBank/DDBJ databases">
        <title>Evolutionary and genomic comparisons of hybrid uninucleate and nonhybrid Rhizoctonia fungi.</title>
        <authorList>
            <person name="Li C."/>
            <person name="Chen X."/>
        </authorList>
    </citation>
    <scope>NUCLEOTIDE SEQUENCE</scope>
    <source>
        <strain evidence="13">AG-1 IA</strain>
    </source>
</reference>
<dbReference type="EMBL" id="CP059670">
    <property type="protein sequence ID" value="QRW25298.1"/>
    <property type="molecule type" value="Genomic_DNA"/>
</dbReference>
<name>A0A8H8P7M2_9AGAM</name>
<evidence type="ECO:0000256" key="2">
    <source>
        <dbReference type="ARBA" id="ARBA00010609"/>
    </source>
</evidence>
<proteinExistence type="inferred from homology"/>
<dbReference type="Pfam" id="PF00394">
    <property type="entry name" value="Cu-oxidase"/>
    <property type="match status" value="1"/>
</dbReference>
<comment type="function">
    <text evidence="1">Lignin degradation and detoxification of lignin-derived products.</text>
</comment>
<evidence type="ECO:0000313" key="14">
    <source>
        <dbReference type="Proteomes" id="UP000650533"/>
    </source>
</evidence>
<dbReference type="Pfam" id="PF07732">
    <property type="entry name" value="Cu-oxidase_3"/>
    <property type="match status" value="1"/>
</dbReference>
<evidence type="ECO:0000259" key="10">
    <source>
        <dbReference type="Pfam" id="PF00394"/>
    </source>
</evidence>
<dbReference type="FunFam" id="2.60.40.420:FF:000045">
    <property type="entry name" value="Laccase 2"/>
    <property type="match status" value="1"/>
</dbReference>
<comment type="subunit">
    <text evidence="3">Homodimer.</text>
</comment>
<evidence type="ECO:0000256" key="8">
    <source>
        <dbReference type="ARBA" id="ARBA00023157"/>
    </source>
</evidence>
<evidence type="ECO:0000256" key="1">
    <source>
        <dbReference type="ARBA" id="ARBA00002075"/>
    </source>
</evidence>
<dbReference type="Gene3D" id="2.60.40.420">
    <property type="entry name" value="Cupredoxins - blue copper proteins"/>
    <property type="match status" value="3"/>
</dbReference>
<dbReference type="RefSeq" id="XP_043185535.1">
    <property type="nucleotide sequence ID" value="XM_043327063.1"/>
</dbReference>
<evidence type="ECO:0000256" key="7">
    <source>
        <dbReference type="ARBA" id="ARBA00023008"/>
    </source>
</evidence>
<gene>
    <name evidence="13" type="ORF">RhiXN_07247</name>
</gene>
<keyword evidence="6" id="KW-0560">Oxidoreductase</keyword>
<dbReference type="InterPro" id="IPR011707">
    <property type="entry name" value="Cu-oxidase-like_N"/>
</dbReference>
<keyword evidence="4" id="KW-0479">Metal-binding</keyword>
<keyword evidence="8" id="KW-1015">Disulfide bond</keyword>
<dbReference type="GO" id="GO:0005507">
    <property type="term" value="F:copper ion binding"/>
    <property type="evidence" value="ECO:0007669"/>
    <property type="project" value="InterPro"/>
</dbReference>
<dbReference type="InterPro" id="IPR008972">
    <property type="entry name" value="Cupredoxin"/>
</dbReference>
<dbReference type="InterPro" id="IPR033138">
    <property type="entry name" value="Cu_oxidase_CS"/>
</dbReference>
<dbReference type="KEGG" id="rsx:RhiXN_07247"/>
<dbReference type="PROSITE" id="PS00080">
    <property type="entry name" value="MULTICOPPER_OXIDASE2"/>
    <property type="match status" value="1"/>
</dbReference>
<evidence type="ECO:0000256" key="6">
    <source>
        <dbReference type="ARBA" id="ARBA00023002"/>
    </source>
</evidence>
<feature type="domain" description="Plastocyanin-like" evidence="10">
    <location>
        <begin position="130"/>
        <end position="270"/>
    </location>
</feature>
<organism evidence="13 14">
    <name type="scientific">Rhizoctonia solani</name>
    <dbReference type="NCBI Taxonomy" id="456999"/>
    <lineage>
        <taxon>Eukaryota</taxon>
        <taxon>Fungi</taxon>
        <taxon>Dikarya</taxon>
        <taxon>Basidiomycota</taxon>
        <taxon>Agaricomycotina</taxon>
        <taxon>Agaricomycetes</taxon>
        <taxon>Cantharellales</taxon>
        <taxon>Ceratobasidiaceae</taxon>
        <taxon>Rhizoctonia</taxon>
    </lineage>
</organism>
<dbReference type="InterPro" id="IPR045087">
    <property type="entry name" value="Cu-oxidase_fam"/>
</dbReference>
<dbReference type="InterPro" id="IPR001117">
    <property type="entry name" value="Cu-oxidase_2nd"/>
</dbReference>
<feature type="domain" description="Plastocyanin-like" evidence="11">
    <location>
        <begin position="331"/>
        <end position="451"/>
    </location>
</feature>
<sequence length="481" mass="52559">MVSRKASLVNGVFPGTVLFANKGDVLRNTVVNQLSDPSMRRSTTISSTGTVYSNKLPPMKMDQLSLLSVPLLLMQHTNMSFPFGTKPGHTGKYHSHLGSQYVDGVRSAIVIYDPNDPHKSLYGKRFQTGYHTPAPVLGEEYIASGSEPVPDSGLINGRGRYKGGPAAPWSVFNVQKGKRYRYRVVNNGALGYYTFQIDGHPLKIIEADGTHTSRTLLIHLTSTRESAIPLLVEANQTVGNYWIRAPITARRSSNTLEPEFVKAILRYEGAPVRDPTTSKSSGLKLDQNLLKPVENPGAPGGSGPVSGVIDLKYGGVSNGQTGWQVNDSQYKPPNLPTLLRILSNNASTNSDFARSENTIVLPFNKVIELQIHGSSNGFFHPWHLHGHAFDIVENGGPVNYVNPPRKDVVPVGGNTARIRFRTDNPGPWFLHCHIDWHLEVGLAVVFAEAPNEQRTGPLAIQPSPGWSELCPKYAALPPALQ</sequence>
<evidence type="ECO:0000256" key="5">
    <source>
        <dbReference type="ARBA" id="ARBA00022729"/>
    </source>
</evidence>
<comment type="similarity">
    <text evidence="2">Belongs to the multicopper oxidase family.</text>
</comment>
<dbReference type="PROSITE" id="PS00079">
    <property type="entry name" value="MULTICOPPER_OXIDASE1"/>
    <property type="match status" value="1"/>
</dbReference>
<dbReference type="InterPro" id="IPR011706">
    <property type="entry name" value="Cu-oxidase_C"/>
</dbReference>
<dbReference type="GO" id="GO:0016491">
    <property type="term" value="F:oxidoreductase activity"/>
    <property type="evidence" value="ECO:0007669"/>
    <property type="project" value="UniProtKB-KW"/>
</dbReference>
<evidence type="ECO:0000259" key="11">
    <source>
        <dbReference type="Pfam" id="PF07731"/>
    </source>
</evidence>
<dbReference type="PANTHER" id="PTHR11709">
    <property type="entry name" value="MULTI-COPPER OXIDASE"/>
    <property type="match status" value="1"/>
</dbReference>
<keyword evidence="5" id="KW-0732">Signal</keyword>
<dbReference type="Proteomes" id="UP000650533">
    <property type="component" value="Chromosome 13"/>
</dbReference>
<evidence type="ECO:0000256" key="3">
    <source>
        <dbReference type="ARBA" id="ARBA00011738"/>
    </source>
</evidence>
<dbReference type="GeneID" id="67029526"/>
<evidence type="ECO:0000313" key="13">
    <source>
        <dbReference type="EMBL" id="QRW25298.1"/>
    </source>
</evidence>
<dbReference type="CDD" id="cd13903">
    <property type="entry name" value="CuRO_3_Tv-LCC_like"/>
    <property type="match status" value="1"/>
</dbReference>
<accession>A0A8H8P7M2</accession>